<keyword evidence="13" id="KW-0066">ATP synthesis</keyword>
<dbReference type="CDD" id="cd06503">
    <property type="entry name" value="ATP-synt_Fo_b"/>
    <property type="match status" value="1"/>
</dbReference>
<organism evidence="17">
    <name type="scientific">hydrothermal vent metagenome</name>
    <dbReference type="NCBI Taxonomy" id="652676"/>
    <lineage>
        <taxon>unclassified sequences</taxon>
        <taxon>metagenomes</taxon>
        <taxon>ecological metagenomes</taxon>
    </lineage>
</organism>
<dbReference type="HAMAP" id="MF_01398">
    <property type="entry name" value="ATP_synth_b_bprime"/>
    <property type="match status" value="1"/>
</dbReference>
<dbReference type="GO" id="GO:0016787">
    <property type="term" value="F:hydrolase activity"/>
    <property type="evidence" value="ECO:0007669"/>
    <property type="project" value="UniProtKB-KW"/>
</dbReference>
<keyword evidence="5" id="KW-1003">Cell membrane</keyword>
<feature type="coiled-coil region" evidence="15">
    <location>
        <begin position="47"/>
        <end position="82"/>
    </location>
</feature>
<name>A0A3B0W6L8_9ZZZZ</name>
<keyword evidence="4" id="KW-0813">Transport</keyword>
<keyword evidence="11" id="KW-0406">Ion transport</keyword>
<evidence type="ECO:0000256" key="10">
    <source>
        <dbReference type="ARBA" id="ARBA00022989"/>
    </source>
</evidence>
<dbReference type="AlphaFoldDB" id="A0A3B0W6L8"/>
<keyword evidence="12 16" id="KW-0472">Membrane</keyword>
<dbReference type="InterPro" id="IPR005864">
    <property type="entry name" value="ATP_synth_F0_bsu_bac"/>
</dbReference>
<protein>
    <submittedName>
        <fullName evidence="17">ATP synthase F0 sector subunit b</fullName>
        <ecNumber evidence="17">3.6.3.14</ecNumber>
    </submittedName>
</protein>
<keyword evidence="9" id="KW-0375">Hydrogen ion transport</keyword>
<evidence type="ECO:0000256" key="8">
    <source>
        <dbReference type="ARBA" id="ARBA00022692"/>
    </source>
</evidence>
<dbReference type="Pfam" id="PF00430">
    <property type="entry name" value="ATP-synt_B"/>
    <property type="match status" value="1"/>
</dbReference>
<dbReference type="InterPro" id="IPR050059">
    <property type="entry name" value="ATP_synthase_B_chain"/>
</dbReference>
<evidence type="ECO:0000256" key="5">
    <source>
        <dbReference type="ARBA" id="ARBA00022475"/>
    </source>
</evidence>
<keyword evidence="15" id="KW-0175">Coiled coil</keyword>
<evidence type="ECO:0000256" key="13">
    <source>
        <dbReference type="ARBA" id="ARBA00023310"/>
    </source>
</evidence>
<keyword evidence="10 16" id="KW-1133">Transmembrane helix</keyword>
<dbReference type="EC" id="3.6.3.14" evidence="17"/>
<keyword evidence="17" id="KW-0378">Hydrolase</keyword>
<dbReference type="GO" id="GO:0046961">
    <property type="term" value="F:proton-transporting ATPase activity, rotational mechanism"/>
    <property type="evidence" value="ECO:0007669"/>
    <property type="project" value="TreeGrafter"/>
</dbReference>
<evidence type="ECO:0000313" key="17">
    <source>
        <dbReference type="EMBL" id="VAW46852.1"/>
    </source>
</evidence>
<evidence type="ECO:0000256" key="11">
    <source>
        <dbReference type="ARBA" id="ARBA00023065"/>
    </source>
</evidence>
<reference evidence="17" key="1">
    <citation type="submission" date="2018-06" db="EMBL/GenBank/DDBJ databases">
        <authorList>
            <person name="Zhirakovskaya E."/>
        </authorList>
    </citation>
    <scope>NUCLEOTIDE SEQUENCE</scope>
</reference>
<comment type="similarity">
    <text evidence="3">Belongs to the ATPase B chain family.</text>
</comment>
<evidence type="ECO:0000256" key="12">
    <source>
        <dbReference type="ARBA" id="ARBA00023136"/>
    </source>
</evidence>
<evidence type="ECO:0000256" key="7">
    <source>
        <dbReference type="ARBA" id="ARBA00022547"/>
    </source>
</evidence>
<keyword evidence="6" id="KW-0997">Cell inner membrane</keyword>
<evidence type="ECO:0000256" key="3">
    <source>
        <dbReference type="ARBA" id="ARBA00005513"/>
    </source>
</evidence>
<gene>
    <name evidence="17" type="ORF">MNBD_GAMMA04-1080</name>
</gene>
<evidence type="ECO:0000256" key="15">
    <source>
        <dbReference type="SAM" id="Coils"/>
    </source>
</evidence>
<evidence type="ECO:0000256" key="14">
    <source>
        <dbReference type="ARBA" id="ARBA00025198"/>
    </source>
</evidence>
<dbReference type="GO" id="GO:0015986">
    <property type="term" value="P:proton motive force-driven ATP synthesis"/>
    <property type="evidence" value="ECO:0007669"/>
    <property type="project" value="InterPro"/>
</dbReference>
<dbReference type="PANTHER" id="PTHR33445">
    <property type="entry name" value="ATP SYNTHASE SUBUNIT B', CHLOROPLASTIC"/>
    <property type="match status" value="1"/>
</dbReference>
<evidence type="ECO:0000256" key="9">
    <source>
        <dbReference type="ARBA" id="ARBA00022781"/>
    </source>
</evidence>
<comment type="function">
    <text evidence="14">F(1)F(0) ATP synthase produces ATP from ADP in the presence of a proton or sodium gradient. F-type ATPases consist of two structural domains, F(1) containing the extramembraneous catalytic core and F(0) containing the membrane proton channel, linked together by a central stalk and a peripheral stalk. During catalysis, ATP synthesis in the catalytic domain of F(1) is coupled via a rotary mechanism of the central stalk subunits to proton translocation.</text>
</comment>
<dbReference type="Gene3D" id="1.20.5.620">
    <property type="entry name" value="F1F0 ATP synthase subunit B, membrane domain"/>
    <property type="match status" value="1"/>
</dbReference>
<evidence type="ECO:0000256" key="1">
    <source>
        <dbReference type="ARBA" id="ARBA00004167"/>
    </source>
</evidence>
<dbReference type="FunFam" id="1.20.5.620:FF:000001">
    <property type="entry name" value="ATP synthase subunit b"/>
    <property type="match status" value="1"/>
</dbReference>
<comment type="subcellular location">
    <subcellularLocation>
        <location evidence="2">Endomembrane system</location>
    </subcellularLocation>
    <subcellularLocation>
        <location evidence="1">Membrane</location>
        <topology evidence="1">Single-pass membrane protein</topology>
    </subcellularLocation>
</comment>
<dbReference type="InterPro" id="IPR028987">
    <property type="entry name" value="ATP_synth_B-like_membr_sf"/>
</dbReference>
<dbReference type="GO" id="GO:0045259">
    <property type="term" value="C:proton-transporting ATP synthase complex"/>
    <property type="evidence" value="ECO:0007669"/>
    <property type="project" value="UniProtKB-KW"/>
</dbReference>
<dbReference type="GO" id="GO:0012505">
    <property type="term" value="C:endomembrane system"/>
    <property type="evidence" value="ECO:0007669"/>
    <property type="project" value="UniProtKB-SubCell"/>
</dbReference>
<evidence type="ECO:0000256" key="2">
    <source>
        <dbReference type="ARBA" id="ARBA00004308"/>
    </source>
</evidence>
<dbReference type="PANTHER" id="PTHR33445:SF1">
    <property type="entry name" value="ATP SYNTHASE SUBUNIT B"/>
    <property type="match status" value="1"/>
</dbReference>
<accession>A0A3B0W6L8</accession>
<keyword evidence="8 16" id="KW-0812">Transmembrane</keyword>
<dbReference type="EMBL" id="UOFB01000163">
    <property type="protein sequence ID" value="VAW46852.1"/>
    <property type="molecule type" value="Genomic_DNA"/>
</dbReference>
<dbReference type="NCBIfam" id="TIGR01144">
    <property type="entry name" value="ATP_synt_b"/>
    <property type="match status" value="1"/>
</dbReference>
<evidence type="ECO:0000256" key="16">
    <source>
        <dbReference type="SAM" id="Phobius"/>
    </source>
</evidence>
<keyword evidence="7" id="KW-0138">CF(0)</keyword>
<dbReference type="InterPro" id="IPR002146">
    <property type="entry name" value="ATP_synth_b/b'su_bac/chlpt"/>
</dbReference>
<evidence type="ECO:0000256" key="6">
    <source>
        <dbReference type="ARBA" id="ARBA00022519"/>
    </source>
</evidence>
<evidence type="ECO:0000256" key="4">
    <source>
        <dbReference type="ARBA" id="ARBA00022448"/>
    </source>
</evidence>
<dbReference type="SUPFAM" id="SSF81573">
    <property type="entry name" value="F1F0 ATP synthase subunit B, membrane domain"/>
    <property type="match status" value="1"/>
</dbReference>
<dbReference type="NCBIfam" id="NF004411">
    <property type="entry name" value="PRK05759.1-2"/>
    <property type="match status" value="1"/>
</dbReference>
<proteinExistence type="inferred from homology"/>
<feature type="transmembrane region" description="Helical" evidence="16">
    <location>
        <begin position="6"/>
        <end position="26"/>
    </location>
</feature>
<sequence>MNINATLLIQMIAFMLLIWFVNRVLWGPLSKLMEDRQKKINDGLSAAEKGKHELELAEKKAKEVLKDVKSQAQNILGQAEKRGSEIVEDAKVKATEEAGRIKASAQAEIEQEVSRAREELRKEVASIAVSGAEKILRKEIDATRHNDMLETLVKSI</sequence>